<comment type="caution">
    <text evidence="1">The sequence shown here is derived from an EMBL/GenBank/DDBJ whole genome shotgun (WGS) entry which is preliminary data.</text>
</comment>
<reference evidence="2" key="1">
    <citation type="submission" date="2023-01" db="EMBL/GenBank/DDBJ databases">
        <title>Key to firefly adult light organ development and bioluminescence: homeobox transcription factors regulate luciferase expression and transportation to peroxisome.</title>
        <authorList>
            <person name="Fu X."/>
        </authorList>
    </citation>
    <scope>NUCLEOTIDE SEQUENCE [LARGE SCALE GENOMIC DNA]</scope>
</reference>
<evidence type="ECO:0000313" key="2">
    <source>
        <dbReference type="Proteomes" id="UP001353858"/>
    </source>
</evidence>
<organism evidence="1 2">
    <name type="scientific">Aquatica leii</name>
    <dbReference type="NCBI Taxonomy" id="1421715"/>
    <lineage>
        <taxon>Eukaryota</taxon>
        <taxon>Metazoa</taxon>
        <taxon>Ecdysozoa</taxon>
        <taxon>Arthropoda</taxon>
        <taxon>Hexapoda</taxon>
        <taxon>Insecta</taxon>
        <taxon>Pterygota</taxon>
        <taxon>Neoptera</taxon>
        <taxon>Endopterygota</taxon>
        <taxon>Coleoptera</taxon>
        <taxon>Polyphaga</taxon>
        <taxon>Elateriformia</taxon>
        <taxon>Elateroidea</taxon>
        <taxon>Lampyridae</taxon>
        <taxon>Luciolinae</taxon>
        <taxon>Aquatica</taxon>
    </lineage>
</organism>
<dbReference type="EMBL" id="JARPUR010000005">
    <property type="protein sequence ID" value="KAK4876036.1"/>
    <property type="molecule type" value="Genomic_DNA"/>
</dbReference>
<dbReference type="PANTHER" id="PTHR45749:SF35">
    <property type="entry name" value="AC-LIKE TRANSPOSASE-RELATED"/>
    <property type="match status" value="1"/>
</dbReference>
<evidence type="ECO:0008006" key="3">
    <source>
        <dbReference type="Google" id="ProtNLM"/>
    </source>
</evidence>
<dbReference type="PANTHER" id="PTHR45749">
    <property type="match status" value="1"/>
</dbReference>
<proteinExistence type="predicted"/>
<keyword evidence="2" id="KW-1185">Reference proteome</keyword>
<evidence type="ECO:0000313" key="1">
    <source>
        <dbReference type="EMBL" id="KAK4876036.1"/>
    </source>
</evidence>
<gene>
    <name evidence="1" type="ORF">RN001_012458</name>
</gene>
<name>A0AAN7P7A9_9COLE</name>
<sequence length="233" mass="27484">MVHYLGKDIQNELMQILAGGIKNKILSLVKSAKYYSIILDCTPDVSHIEQMTMIIRFVDIIKPLDSEMFEPAELETEVKFEPDECRRRLHKRQFKYKAQDEVRQDPKQKFKVEFYYTILDMAIQSIEERFQQLEQHNILFGFLYDISNINKKTHADILTDCKHLETSLTHNANKDIDAYDLCNELQKHRIDPKVSTYFQYGHEVLECDGYLLRGSRLIIPQSLQTRSPRHSKV</sequence>
<dbReference type="Proteomes" id="UP001353858">
    <property type="component" value="Unassembled WGS sequence"/>
</dbReference>
<accession>A0AAN7P7A9</accession>
<protein>
    <recommendedName>
        <fullName evidence="3">DUF4371 domain-containing protein</fullName>
    </recommendedName>
</protein>
<dbReference type="AlphaFoldDB" id="A0AAN7P7A9"/>